<evidence type="ECO:0000259" key="3">
    <source>
        <dbReference type="PROSITE" id="PS51201"/>
    </source>
</evidence>
<dbReference type="GO" id="GO:0008324">
    <property type="term" value="F:monoatomic cation transmembrane transporter activity"/>
    <property type="evidence" value="ECO:0007669"/>
    <property type="project" value="InterPro"/>
</dbReference>
<keyword evidence="6" id="KW-1185">Reference proteome</keyword>
<keyword evidence="2" id="KW-0406">Ion transport</keyword>
<sequence length="230" mass="26324">MWNKRREHKNILIVGGFHKARSLANSLLDKGYHVTVINKDYEACEKLAEVNRLNVIYGDGSKKYILEDASANQCQVAIALTDVDEDNLVICEMCKQFFHVKKTVALLKDPSKTDFFYQMGIDRVVCALNMITNIMEEQALMDEMTKMNPFDQGRIQIFELPISKHSKAAGKKLWELNFPKEIIIGCILRGEQSLIPRGDTRLMEGDILLIITSDKTKMNQVKEMTEYEVS</sequence>
<dbReference type="InterPro" id="IPR036721">
    <property type="entry name" value="RCK_C_sf"/>
</dbReference>
<dbReference type="PANTHER" id="PTHR43833">
    <property type="entry name" value="POTASSIUM CHANNEL PROTEIN 2-RELATED-RELATED"/>
    <property type="match status" value="1"/>
</dbReference>
<proteinExistence type="predicted"/>
<reference evidence="5 6" key="1">
    <citation type="submission" date="2019-08" db="EMBL/GenBank/DDBJ databases">
        <title>In-depth cultivation of the pig gut microbiome towards novel bacterial diversity and tailored functional studies.</title>
        <authorList>
            <person name="Wylensek D."/>
            <person name="Hitch T.C.A."/>
            <person name="Clavel T."/>
        </authorList>
    </citation>
    <scope>NUCLEOTIDE SEQUENCE [LARGE SCALE GENOMIC DNA]</scope>
    <source>
        <strain evidence="5 6">LKV-178-WT-2G</strain>
    </source>
</reference>
<dbReference type="InterPro" id="IPR006037">
    <property type="entry name" value="RCK_C"/>
</dbReference>
<comment type="caution">
    <text evidence="5">The sequence shown here is derived from an EMBL/GenBank/DDBJ whole genome shotgun (WGS) entry which is preliminary data.</text>
</comment>
<gene>
    <name evidence="5" type="ORF">FYJ50_07075</name>
</gene>
<dbReference type="SUPFAM" id="SSF51735">
    <property type="entry name" value="NAD(P)-binding Rossmann-fold domains"/>
    <property type="match status" value="1"/>
</dbReference>
<organism evidence="5 6">
    <name type="scientific">Floccifex porci</name>
    <dbReference type="NCBI Taxonomy" id="2606629"/>
    <lineage>
        <taxon>Bacteria</taxon>
        <taxon>Bacillati</taxon>
        <taxon>Bacillota</taxon>
        <taxon>Erysipelotrichia</taxon>
        <taxon>Erysipelotrichales</taxon>
        <taxon>Erysipelotrichaceae</taxon>
        <taxon>Floccifex</taxon>
    </lineage>
</organism>
<dbReference type="InterPro" id="IPR003148">
    <property type="entry name" value="RCK_N"/>
</dbReference>
<evidence type="ECO:0000313" key="5">
    <source>
        <dbReference type="EMBL" id="MSS01858.1"/>
    </source>
</evidence>
<accession>A0A7X2N3M0</accession>
<dbReference type="InterPro" id="IPR050721">
    <property type="entry name" value="Trk_Ktr_HKT_K-transport"/>
</dbReference>
<evidence type="ECO:0000256" key="2">
    <source>
        <dbReference type="ARBA" id="ARBA00023065"/>
    </source>
</evidence>
<dbReference type="AlphaFoldDB" id="A0A7X2N3M0"/>
<dbReference type="EMBL" id="VUMM01000013">
    <property type="protein sequence ID" value="MSS01858.1"/>
    <property type="molecule type" value="Genomic_DNA"/>
</dbReference>
<dbReference type="Pfam" id="PF02080">
    <property type="entry name" value="TrkA_C"/>
    <property type="match status" value="1"/>
</dbReference>
<evidence type="ECO:0000256" key="1">
    <source>
        <dbReference type="ARBA" id="ARBA00022448"/>
    </source>
</evidence>
<dbReference type="RefSeq" id="WP_154460526.1">
    <property type="nucleotide sequence ID" value="NZ_VUMM01000013.1"/>
</dbReference>
<protein>
    <submittedName>
        <fullName evidence="5">TrkA family potassium uptake protein</fullName>
    </submittedName>
</protein>
<dbReference type="PROSITE" id="PS51201">
    <property type="entry name" value="RCK_N"/>
    <property type="match status" value="1"/>
</dbReference>
<dbReference type="Gene3D" id="3.30.70.1450">
    <property type="entry name" value="Regulator of K+ conductance, C-terminal domain"/>
    <property type="match status" value="1"/>
</dbReference>
<dbReference type="Gene3D" id="3.40.50.720">
    <property type="entry name" value="NAD(P)-binding Rossmann-like Domain"/>
    <property type="match status" value="1"/>
</dbReference>
<dbReference type="GO" id="GO:0006813">
    <property type="term" value="P:potassium ion transport"/>
    <property type="evidence" value="ECO:0007669"/>
    <property type="project" value="InterPro"/>
</dbReference>
<dbReference type="InterPro" id="IPR036291">
    <property type="entry name" value="NAD(P)-bd_dom_sf"/>
</dbReference>
<dbReference type="SUPFAM" id="SSF116726">
    <property type="entry name" value="TrkA C-terminal domain-like"/>
    <property type="match status" value="1"/>
</dbReference>
<feature type="domain" description="RCK N-terminal" evidence="3">
    <location>
        <begin position="8"/>
        <end position="125"/>
    </location>
</feature>
<dbReference type="PROSITE" id="PS51202">
    <property type="entry name" value="RCK_C"/>
    <property type="match status" value="1"/>
</dbReference>
<dbReference type="Proteomes" id="UP000470082">
    <property type="component" value="Unassembled WGS sequence"/>
</dbReference>
<dbReference type="PANTHER" id="PTHR43833:SF5">
    <property type="entry name" value="TRK SYSTEM POTASSIUM UPTAKE PROTEIN TRKA"/>
    <property type="match status" value="1"/>
</dbReference>
<feature type="domain" description="RCK C-terminal" evidence="4">
    <location>
        <begin position="145"/>
        <end position="227"/>
    </location>
</feature>
<name>A0A7X2N3M0_9FIRM</name>
<dbReference type="Pfam" id="PF02254">
    <property type="entry name" value="TrkA_N"/>
    <property type="match status" value="1"/>
</dbReference>
<evidence type="ECO:0000313" key="6">
    <source>
        <dbReference type="Proteomes" id="UP000470082"/>
    </source>
</evidence>
<evidence type="ECO:0000259" key="4">
    <source>
        <dbReference type="PROSITE" id="PS51202"/>
    </source>
</evidence>
<keyword evidence="1" id="KW-0813">Transport</keyword>